<dbReference type="GO" id="GO:0016712">
    <property type="term" value="F:oxidoreductase activity, acting on paired donors, with incorporation or reduction of molecular oxygen, reduced flavin or flavoprotein as one donor, and incorporation of one atom of oxygen"/>
    <property type="evidence" value="ECO:0007669"/>
    <property type="project" value="UniProtKB-EC"/>
</dbReference>
<dbReference type="InterPro" id="IPR036396">
    <property type="entry name" value="Cyt_P450_sf"/>
</dbReference>
<comment type="similarity">
    <text evidence="3">Belongs to the cytochrome P450 family.</text>
</comment>
<dbReference type="InterPro" id="IPR050182">
    <property type="entry name" value="Cytochrome_P450_fam2"/>
</dbReference>
<evidence type="ECO:0000256" key="4">
    <source>
        <dbReference type="ARBA" id="ARBA00012109"/>
    </source>
</evidence>
<dbReference type="EC" id="1.14.14.1" evidence="4"/>
<evidence type="ECO:0000256" key="6">
    <source>
        <dbReference type="ARBA" id="ARBA00022824"/>
    </source>
</evidence>
<evidence type="ECO:0000256" key="2">
    <source>
        <dbReference type="ARBA" id="ARBA00004586"/>
    </source>
</evidence>
<evidence type="ECO:0000256" key="10">
    <source>
        <dbReference type="ARBA" id="ARBA00023033"/>
    </source>
</evidence>
<keyword evidence="13" id="KW-1185">Reference proteome</keyword>
<dbReference type="GO" id="GO:0020037">
    <property type="term" value="F:heme binding"/>
    <property type="evidence" value="ECO:0007669"/>
    <property type="project" value="InterPro"/>
</dbReference>
<comment type="subcellular location">
    <subcellularLocation>
        <location evidence="2">Endoplasmic reticulum membrane</location>
    </subcellularLocation>
    <subcellularLocation>
        <location evidence="1">Microsome membrane</location>
    </subcellularLocation>
</comment>
<evidence type="ECO:0000256" key="9">
    <source>
        <dbReference type="ARBA" id="ARBA00023004"/>
    </source>
</evidence>
<dbReference type="EMBL" id="JACDTQ010004021">
    <property type="protein sequence ID" value="KAF5911234.1"/>
    <property type="molecule type" value="Genomic_DNA"/>
</dbReference>
<dbReference type="Gene3D" id="1.10.630.10">
    <property type="entry name" value="Cytochrome P450"/>
    <property type="match status" value="1"/>
</dbReference>
<dbReference type="InterPro" id="IPR001128">
    <property type="entry name" value="Cyt_P450"/>
</dbReference>
<dbReference type="SUPFAM" id="SSF48264">
    <property type="entry name" value="Cytochrome P450"/>
    <property type="match status" value="1"/>
</dbReference>
<feature type="non-terminal residue" evidence="12">
    <location>
        <position position="201"/>
    </location>
</feature>
<dbReference type="GO" id="GO:0005506">
    <property type="term" value="F:iron ion binding"/>
    <property type="evidence" value="ECO:0007669"/>
    <property type="project" value="InterPro"/>
</dbReference>
<evidence type="ECO:0000313" key="13">
    <source>
        <dbReference type="Proteomes" id="UP000551758"/>
    </source>
</evidence>
<evidence type="ECO:0000256" key="11">
    <source>
        <dbReference type="ARBA" id="ARBA00023136"/>
    </source>
</evidence>
<keyword evidence="6" id="KW-0256">Endoplasmic reticulum</keyword>
<dbReference type="GO" id="GO:0006805">
    <property type="term" value="P:xenobiotic metabolic process"/>
    <property type="evidence" value="ECO:0007669"/>
    <property type="project" value="TreeGrafter"/>
</dbReference>
<name>A0A7J7E6J0_DICBM</name>
<comment type="caution">
    <text evidence="12">The sequence shown here is derived from an EMBL/GenBank/DDBJ whole genome shotgun (WGS) entry which is preliminary data.</text>
</comment>
<protein>
    <recommendedName>
        <fullName evidence="4">unspecific monooxygenase</fullName>
        <ecNumber evidence="4">1.14.14.1</ecNumber>
    </recommendedName>
</protein>
<evidence type="ECO:0000256" key="1">
    <source>
        <dbReference type="ARBA" id="ARBA00004524"/>
    </source>
</evidence>
<evidence type="ECO:0000256" key="5">
    <source>
        <dbReference type="ARBA" id="ARBA00022723"/>
    </source>
</evidence>
<dbReference type="Pfam" id="PF00067">
    <property type="entry name" value="p450"/>
    <property type="match status" value="2"/>
</dbReference>
<keyword evidence="10" id="KW-0503">Monooxygenase</keyword>
<feature type="non-terminal residue" evidence="12">
    <location>
        <position position="1"/>
    </location>
</feature>
<keyword evidence="11" id="KW-0472">Membrane</keyword>
<dbReference type="PANTHER" id="PTHR24300">
    <property type="entry name" value="CYTOCHROME P450 508A4-RELATED"/>
    <property type="match status" value="1"/>
</dbReference>
<dbReference type="GO" id="GO:0005789">
    <property type="term" value="C:endoplasmic reticulum membrane"/>
    <property type="evidence" value="ECO:0007669"/>
    <property type="project" value="UniProtKB-SubCell"/>
</dbReference>
<proteinExistence type="inferred from homology"/>
<evidence type="ECO:0000256" key="3">
    <source>
        <dbReference type="ARBA" id="ARBA00010617"/>
    </source>
</evidence>
<dbReference type="PANTHER" id="PTHR24300:SF400">
    <property type="entry name" value="CYTOCHROME P450 2C9"/>
    <property type="match status" value="1"/>
</dbReference>
<keyword evidence="8" id="KW-0560">Oxidoreductase</keyword>
<keyword evidence="5" id="KW-0479">Metal-binding</keyword>
<sequence>LASPCDPTLLLCCAPCNVICSIIFQNHFEYKTTSTTLRYGLLLLLKHPEVTGMIKGDGQDEIPVGIQEEIDCGDGRHLSSCMQDRRHIPYTDAVLHKIQRYIDLIPNNLPHTFSKNFQISITEVTVLSFQCPCLCFCLNVTSSVQVSLASPWNPTFILGCTPCSVICSTIFQNSFDYTDQNFLYLLELLNVNIKILSFPWV</sequence>
<organism evidence="12 13">
    <name type="scientific">Diceros bicornis minor</name>
    <name type="common">South-central black rhinoceros</name>
    <dbReference type="NCBI Taxonomy" id="77932"/>
    <lineage>
        <taxon>Eukaryota</taxon>
        <taxon>Metazoa</taxon>
        <taxon>Chordata</taxon>
        <taxon>Craniata</taxon>
        <taxon>Vertebrata</taxon>
        <taxon>Euteleostomi</taxon>
        <taxon>Mammalia</taxon>
        <taxon>Eutheria</taxon>
        <taxon>Laurasiatheria</taxon>
        <taxon>Perissodactyla</taxon>
        <taxon>Rhinocerotidae</taxon>
        <taxon>Diceros</taxon>
    </lineage>
</organism>
<evidence type="ECO:0000313" key="12">
    <source>
        <dbReference type="EMBL" id="KAF5911234.1"/>
    </source>
</evidence>
<evidence type="ECO:0000256" key="7">
    <source>
        <dbReference type="ARBA" id="ARBA00022848"/>
    </source>
</evidence>
<keyword evidence="7" id="KW-0492">Microsome</keyword>
<keyword evidence="9" id="KW-0408">Iron</keyword>
<accession>A0A7J7E6J0</accession>
<gene>
    <name evidence="12" type="ORF">HPG69_019602</name>
</gene>
<dbReference type="Proteomes" id="UP000551758">
    <property type="component" value="Unassembled WGS sequence"/>
</dbReference>
<dbReference type="GO" id="GO:0006082">
    <property type="term" value="P:organic acid metabolic process"/>
    <property type="evidence" value="ECO:0007669"/>
    <property type="project" value="TreeGrafter"/>
</dbReference>
<reference evidence="12 13" key="1">
    <citation type="journal article" date="2020" name="Mol. Biol. Evol.">
        <title>Interspecific Gene Flow and the Evolution of Specialization in Black and White Rhinoceros.</title>
        <authorList>
            <person name="Moodley Y."/>
            <person name="Westbury M.V."/>
            <person name="Russo I.M."/>
            <person name="Gopalakrishnan S."/>
            <person name="Rakotoarivelo A."/>
            <person name="Olsen R.A."/>
            <person name="Prost S."/>
            <person name="Tunstall T."/>
            <person name="Ryder O.A."/>
            <person name="Dalen L."/>
            <person name="Bruford M.W."/>
        </authorList>
    </citation>
    <scope>NUCLEOTIDE SEQUENCE [LARGE SCALE GENOMIC DNA]</scope>
    <source>
        <strain evidence="12">SBR-YM</strain>
        <tissue evidence="12">Skin</tissue>
    </source>
</reference>
<evidence type="ECO:0000256" key="8">
    <source>
        <dbReference type="ARBA" id="ARBA00023002"/>
    </source>
</evidence>
<dbReference type="AlphaFoldDB" id="A0A7J7E6J0"/>